<organism evidence="2 3">
    <name type="scientific">Pseudomonas phage phiPsa267</name>
    <dbReference type="NCBI Taxonomy" id="1460361"/>
    <lineage>
        <taxon>Viruses</taxon>
        <taxon>Duplodnaviria</taxon>
        <taxon>Heunggongvirae</taxon>
        <taxon>Uroviricota</taxon>
        <taxon>Caudoviricetes</taxon>
        <taxon>Vandenendeviridae</taxon>
        <taxon>Gorskivirinae</taxon>
        <taxon>Otagovirus</taxon>
        <taxon>Otagovirus psa267</taxon>
    </lineage>
</organism>
<keyword evidence="3" id="KW-1185">Reference proteome</keyword>
<dbReference type="InterPro" id="IPR027924">
    <property type="entry name" value="XkdF"/>
</dbReference>
<dbReference type="EMBL" id="MT670417">
    <property type="protein sequence ID" value="QNN99916.1"/>
    <property type="molecule type" value="Genomic_DNA"/>
</dbReference>
<name>A0A7G9V0W1_9CAUD</name>
<evidence type="ECO:0000259" key="1">
    <source>
        <dbReference type="Pfam" id="PF14550"/>
    </source>
</evidence>
<dbReference type="Pfam" id="PF14550">
    <property type="entry name" value="Peptidase_S78_2"/>
    <property type="match status" value="1"/>
</dbReference>
<proteinExistence type="predicted"/>
<gene>
    <name evidence="2" type="ORF">phiPsa267_064</name>
</gene>
<dbReference type="Proteomes" id="UP000516074">
    <property type="component" value="Segment"/>
</dbReference>
<evidence type="ECO:0000313" key="3">
    <source>
        <dbReference type="Proteomes" id="UP000516074"/>
    </source>
</evidence>
<accession>A0A7G9V0W1</accession>
<evidence type="ECO:0000313" key="2">
    <source>
        <dbReference type="EMBL" id="QNN99916.1"/>
    </source>
</evidence>
<sequence>MEFTKQALLDMIEKCFGGSQESPELKVEVTKSLDEEDRKALFVVLEPDVVDLHGDTYTAVEVEKACDNYNEHCRVANLFHQIETEEATVVQSFIAPASFTLDNGVEVQKGTWLQWWKFPETETGEALWQGVKSGDINGVSIGALAVAEELE</sequence>
<protein>
    <submittedName>
        <fullName evidence="2">Capsid and scaffold protein</fullName>
    </submittedName>
</protein>
<reference evidence="2 3" key="1">
    <citation type="submission" date="2020-06" db="EMBL/GenBank/DDBJ databases">
        <title>Characterization of Pseudomonas phiPsa374-like phages.</title>
        <authorList>
            <person name="Warring S."/>
            <person name="Malone L.M."/>
            <person name="Easingwood R.A."/>
            <person name="Rigano L."/>
            <person name="Frampton R.A."/>
            <person name="Lopez Acedo E."/>
            <person name="Templeton M.D."/>
            <person name="Kleffmann T."/>
            <person name="Bostina M."/>
            <person name="Fineran P.C."/>
        </authorList>
    </citation>
    <scope>NUCLEOTIDE SEQUENCE [LARGE SCALE GENOMIC DNA]</scope>
</reference>
<feature type="domain" description="Phage-like element PBSX protein XkdF" evidence="1">
    <location>
        <begin position="27"/>
        <end position="146"/>
    </location>
</feature>